<comment type="caution">
    <text evidence="8">The sequence shown here is derived from an EMBL/GenBank/DDBJ whole genome shotgun (WGS) entry which is preliminary data.</text>
</comment>
<keyword evidence="9" id="KW-1185">Reference proteome</keyword>
<comment type="function">
    <text evidence="6">May act as a scaffolding protein within caveolar membranes. Interacts directly with G-protein alpha subunits and can functionally regulate their activity.</text>
</comment>
<proteinExistence type="inferred from homology"/>
<keyword evidence="4 6" id="KW-0333">Golgi apparatus</keyword>
<comment type="subcellular location">
    <subcellularLocation>
        <location evidence="1 6">Cell membrane</location>
        <topology evidence="1 6">Peripheral membrane protein</topology>
    </subcellularLocation>
    <subcellularLocation>
        <location evidence="6">Golgi apparatus membrane</location>
        <topology evidence="6">Peripheral membrane protein</topology>
    </subcellularLocation>
    <subcellularLocation>
        <location evidence="6">Membrane</location>
        <location evidence="6">Caveola</location>
        <topology evidence="6">Peripheral membrane protein</topology>
    </subcellularLocation>
</comment>
<dbReference type="EMBL" id="VXIV02001811">
    <property type="protein sequence ID" value="KAF6029501.1"/>
    <property type="molecule type" value="Genomic_DNA"/>
</dbReference>
<dbReference type="OrthoDB" id="5917823at2759"/>
<evidence type="ECO:0000256" key="4">
    <source>
        <dbReference type="ARBA" id="ARBA00023034"/>
    </source>
</evidence>
<dbReference type="GO" id="GO:0060090">
    <property type="term" value="F:molecular adaptor activity"/>
    <property type="evidence" value="ECO:0007669"/>
    <property type="project" value="TreeGrafter"/>
</dbReference>
<reference evidence="8" key="1">
    <citation type="submission" date="2020-06" db="EMBL/GenBank/DDBJ databases">
        <title>Draft genome of Bugula neritina, a colonial animal packing powerful symbionts and potential medicines.</title>
        <authorList>
            <person name="Rayko M."/>
        </authorList>
    </citation>
    <scope>NUCLEOTIDE SEQUENCE [LARGE SCALE GENOMIC DNA]</scope>
    <source>
        <strain evidence="8">Kwan_BN1</strain>
    </source>
</reference>
<keyword evidence="7" id="KW-0812">Transmembrane</keyword>
<protein>
    <recommendedName>
        <fullName evidence="6">Caveolin</fullName>
    </recommendedName>
</protein>
<keyword evidence="7" id="KW-1133">Transmembrane helix</keyword>
<dbReference type="AlphaFoldDB" id="A0A7J7JUX5"/>
<dbReference type="InterPro" id="IPR001612">
    <property type="entry name" value="Caveolin"/>
</dbReference>
<dbReference type="GO" id="GO:0070836">
    <property type="term" value="P:caveola assembly"/>
    <property type="evidence" value="ECO:0007669"/>
    <property type="project" value="InterPro"/>
</dbReference>
<evidence type="ECO:0000256" key="3">
    <source>
        <dbReference type="ARBA" id="ARBA00022475"/>
    </source>
</evidence>
<gene>
    <name evidence="8" type="ORF">EB796_012188</name>
</gene>
<comment type="similarity">
    <text evidence="2 6">Belongs to the caveolin family.</text>
</comment>
<accession>A0A7J7JUX5</accession>
<evidence type="ECO:0000256" key="1">
    <source>
        <dbReference type="ARBA" id="ARBA00004202"/>
    </source>
</evidence>
<evidence type="ECO:0000256" key="5">
    <source>
        <dbReference type="ARBA" id="ARBA00023136"/>
    </source>
</evidence>
<feature type="transmembrane region" description="Helical" evidence="7">
    <location>
        <begin position="66"/>
        <end position="86"/>
    </location>
</feature>
<evidence type="ECO:0000256" key="6">
    <source>
        <dbReference type="RuleBase" id="RU000680"/>
    </source>
</evidence>
<sequence length="132" mass="14648">MGEDGRPDLINRDPNNLNGSLTVAFEDIFGEPDGVHSPDCAYKCGFMCYEGAKSICYKIITVLCTWLYGFCWGCQFAYVTCCYIWMFTPTIRMLKLVCGTCQSIYATCVECCLVPLCSSCGALFSNIKVTQS</sequence>
<evidence type="ECO:0000313" key="8">
    <source>
        <dbReference type="EMBL" id="KAF6029501.1"/>
    </source>
</evidence>
<evidence type="ECO:0000313" key="9">
    <source>
        <dbReference type="Proteomes" id="UP000593567"/>
    </source>
</evidence>
<evidence type="ECO:0000256" key="7">
    <source>
        <dbReference type="SAM" id="Phobius"/>
    </source>
</evidence>
<dbReference type="GO" id="GO:0005901">
    <property type="term" value="C:caveola"/>
    <property type="evidence" value="ECO:0007669"/>
    <property type="project" value="UniProtKB-SubCell"/>
</dbReference>
<name>A0A7J7JUX5_BUGNE</name>
<organism evidence="8 9">
    <name type="scientific">Bugula neritina</name>
    <name type="common">Brown bryozoan</name>
    <name type="synonym">Sertularia neritina</name>
    <dbReference type="NCBI Taxonomy" id="10212"/>
    <lineage>
        <taxon>Eukaryota</taxon>
        <taxon>Metazoa</taxon>
        <taxon>Spiralia</taxon>
        <taxon>Lophotrochozoa</taxon>
        <taxon>Bryozoa</taxon>
        <taxon>Gymnolaemata</taxon>
        <taxon>Cheilostomatida</taxon>
        <taxon>Flustrina</taxon>
        <taxon>Buguloidea</taxon>
        <taxon>Bugulidae</taxon>
        <taxon>Bugula</taxon>
    </lineage>
</organism>
<dbReference type="Pfam" id="PF01146">
    <property type="entry name" value="Caveolin"/>
    <property type="match status" value="1"/>
</dbReference>
<dbReference type="PANTHER" id="PTHR10844:SF19">
    <property type="entry name" value="CAVEOLIN-2"/>
    <property type="match status" value="1"/>
</dbReference>
<keyword evidence="5 6" id="KW-0472">Membrane</keyword>
<dbReference type="PANTHER" id="PTHR10844">
    <property type="entry name" value="CAVEOLIN"/>
    <property type="match status" value="1"/>
</dbReference>
<keyword evidence="3 6" id="KW-1003">Cell membrane</keyword>
<dbReference type="GO" id="GO:0000139">
    <property type="term" value="C:Golgi membrane"/>
    <property type="evidence" value="ECO:0007669"/>
    <property type="project" value="UniProtKB-SubCell"/>
</dbReference>
<dbReference type="Proteomes" id="UP000593567">
    <property type="component" value="Unassembled WGS sequence"/>
</dbReference>
<evidence type="ECO:0000256" key="2">
    <source>
        <dbReference type="ARBA" id="ARBA00010988"/>
    </source>
</evidence>